<dbReference type="InterPro" id="IPR026841">
    <property type="entry name" value="Aur1/Ipt1"/>
</dbReference>
<proteinExistence type="predicted"/>
<sequence length="361" mass="39696">MFGGACALALAVATWVVSYVQDLPIRDPDGVVVPAYIQIPAILGLAWLLDVLPRAIGRSRTDWSGFRDRFAEVVQERWNRRHTVFALTGLATWYVSYAAFRNLKSYVPFVNEHIWDERLERIDHALWFGNDPANVLHSIFGTSWAAEFFSFIYVSWIVLVPVSIAIALIFTRAPAAGSWYVTAISLCWGLGAVGYFSLPTLGPAYSYPADFTDLKRTYTEQLVDNLLRDRMLVVPGVPPFGGPGGDPHGTNVLQTIAAFPSLHVGIMVTISLFLTLIVAPKAARIVSWTYLGLTIVATIYFGWHFSLDALGGFVLGALAVYLAALGTGNHVNGIPKLIERGTRKDFDGDEDQLSEDASRLA</sequence>
<name>A0A3N0CI45_9ACTN</name>
<evidence type="ECO:0000256" key="2">
    <source>
        <dbReference type="ARBA" id="ARBA00022692"/>
    </source>
</evidence>
<dbReference type="PANTHER" id="PTHR31310">
    <property type="match status" value="1"/>
</dbReference>
<feature type="transmembrane region" description="Helical" evidence="5">
    <location>
        <begin position="148"/>
        <end position="170"/>
    </location>
</feature>
<feature type="domain" description="Inositolphosphotransferase Aur1/Ipt1" evidence="6">
    <location>
        <begin position="119"/>
        <end position="322"/>
    </location>
</feature>
<dbReference type="Proteomes" id="UP000267128">
    <property type="component" value="Unassembled WGS sequence"/>
</dbReference>
<keyword evidence="3 5" id="KW-1133">Transmembrane helix</keyword>
<dbReference type="CDD" id="cd03386">
    <property type="entry name" value="PAP2_Aur1_like"/>
    <property type="match status" value="1"/>
</dbReference>
<accession>A0A3N0CI45</accession>
<feature type="transmembrane region" description="Helical" evidence="5">
    <location>
        <begin position="256"/>
        <end position="278"/>
    </location>
</feature>
<keyword evidence="2 5" id="KW-0812">Transmembrane</keyword>
<organism evidence="7 8">
    <name type="scientific">Nocardioides marmoriginsengisoli</name>
    <dbReference type="NCBI Taxonomy" id="661483"/>
    <lineage>
        <taxon>Bacteria</taxon>
        <taxon>Bacillati</taxon>
        <taxon>Actinomycetota</taxon>
        <taxon>Actinomycetes</taxon>
        <taxon>Propionibacteriales</taxon>
        <taxon>Nocardioidaceae</taxon>
        <taxon>Nocardioides</taxon>
    </lineage>
</organism>
<gene>
    <name evidence="7" type="ORF">EFK50_15490</name>
</gene>
<keyword evidence="4 5" id="KW-0472">Membrane</keyword>
<dbReference type="GO" id="GO:0016020">
    <property type="term" value="C:membrane"/>
    <property type="evidence" value="ECO:0007669"/>
    <property type="project" value="UniProtKB-SubCell"/>
</dbReference>
<reference evidence="7 8" key="1">
    <citation type="submission" date="2018-11" db="EMBL/GenBank/DDBJ databases">
        <authorList>
            <person name="Li F."/>
        </authorList>
    </citation>
    <scope>NUCLEOTIDE SEQUENCE [LARGE SCALE GENOMIC DNA]</scope>
    <source>
        <strain evidence="7 8">Gsoil 097</strain>
    </source>
</reference>
<evidence type="ECO:0000259" key="6">
    <source>
        <dbReference type="Pfam" id="PF14378"/>
    </source>
</evidence>
<feature type="transmembrane region" description="Helical" evidence="5">
    <location>
        <begin position="309"/>
        <end position="328"/>
    </location>
</feature>
<evidence type="ECO:0000313" key="8">
    <source>
        <dbReference type="Proteomes" id="UP000267128"/>
    </source>
</evidence>
<feature type="transmembrane region" description="Helical" evidence="5">
    <location>
        <begin position="34"/>
        <end position="52"/>
    </location>
</feature>
<dbReference type="Pfam" id="PF14378">
    <property type="entry name" value="PAP2_3"/>
    <property type="match status" value="1"/>
</dbReference>
<feature type="transmembrane region" description="Helical" evidence="5">
    <location>
        <begin position="83"/>
        <end position="100"/>
    </location>
</feature>
<evidence type="ECO:0000313" key="7">
    <source>
        <dbReference type="EMBL" id="RNL63112.1"/>
    </source>
</evidence>
<comment type="subcellular location">
    <subcellularLocation>
        <location evidence="1">Membrane</location>
        <topology evidence="1">Multi-pass membrane protein</topology>
    </subcellularLocation>
</comment>
<dbReference type="InterPro" id="IPR052185">
    <property type="entry name" value="IPC_Synthase-Related"/>
</dbReference>
<dbReference type="Gene3D" id="1.20.144.10">
    <property type="entry name" value="Phosphatidic acid phosphatase type 2/haloperoxidase"/>
    <property type="match status" value="1"/>
</dbReference>
<keyword evidence="8" id="KW-1185">Reference proteome</keyword>
<dbReference type="PANTHER" id="PTHR31310:SF7">
    <property type="entry name" value="PA-PHOSPHATASE RELATED-FAMILY PROTEIN DDB_G0268928"/>
    <property type="match status" value="1"/>
</dbReference>
<evidence type="ECO:0000256" key="3">
    <source>
        <dbReference type="ARBA" id="ARBA00022989"/>
    </source>
</evidence>
<dbReference type="AlphaFoldDB" id="A0A3N0CI45"/>
<evidence type="ECO:0000256" key="4">
    <source>
        <dbReference type="ARBA" id="ARBA00023136"/>
    </source>
</evidence>
<feature type="transmembrane region" description="Helical" evidence="5">
    <location>
        <begin position="285"/>
        <end position="303"/>
    </location>
</feature>
<protein>
    <submittedName>
        <fullName evidence="7">Inositol phosphorylceramide synthase</fullName>
    </submittedName>
</protein>
<evidence type="ECO:0000256" key="1">
    <source>
        <dbReference type="ARBA" id="ARBA00004141"/>
    </source>
</evidence>
<feature type="transmembrane region" description="Helical" evidence="5">
    <location>
        <begin position="177"/>
        <end position="198"/>
    </location>
</feature>
<comment type="caution">
    <text evidence="7">The sequence shown here is derived from an EMBL/GenBank/DDBJ whole genome shotgun (WGS) entry which is preliminary data.</text>
</comment>
<dbReference type="EMBL" id="RJSE01000007">
    <property type="protein sequence ID" value="RNL63112.1"/>
    <property type="molecule type" value="Genomic_DNA"/>
</dbReference>
<evidence type="ECO:0000256" key="5">
    <source>
        <dbReference type="SAM" id="Phobius"/>
    </source>
</evidence>